<dbReference type="Gene3D" id="3.20.20.80">
    <property type="entry name" value="Glycosidases"/>
    <property type="match status" value="1"/>
</dbReference>
<dbReference type="EMBL" id="MFJF01000007">
    <property type="protein sequence ID" value="OGG07877.1"/>
    <property type="molecule type" value="Genomic_DNA"/>
</dbReference>
<evidence type="ECO:0000313" key="2">
    <source>
        <dbReference type="EMBL" id="OGG07877.1"/>
    </source>
</evidence>
<dbReference type="SMART" id="SM00636">
    <property type="entry name" value="Glyco_18"/>
    <property type="match status" value="1"/>
</dbReference>
<dbReference type="PANTHER" id="PTHR46066">
    <property type="entry name" value="CHITINASE DOMAIN-CONTAINING PROTEIN 1 FAMILY MEMBER"/>
    <property type="match status" value="1"/>
</dbReference>
<accession>A0A1F5Z6T0</accession>
<gene>
    <name evidence="2" type="ORF">A2777_00505</name>
</gene>
<dbReference type="GO" id="GO:0008061">
    <property type="term" value="F:chitin binding"/>
    <property type="evidence" value="ECO:0007669"/>
    <property type="project" value="InterPro"/>
</dbReference>
<dbReference type="PROSITE" id="PS51910">
    <property type="entry name" value="GH18_2"/>
    <property type="match status" value="1"/>
</dbReference>
<dbReference type="SUPFAM" id="SSF51445">
    <property type="entry name" value="(Trans)glycosidases"/>
    <property type="match status" value="1"/>
</dbReference>
<dbReference type="InterPro" id="IPR011583">
    <property type="entry name" value="Chitinase_II/V-like_cat"/>
</dbReference>
<dbReference type="InterPro" id="IPR029070">
    <property type="entry name" value="Chitinase_insertion_sf"/>
</dbReference>
<name>A0A1F5Z6T0_9BACT</name>
<dbReference type="Proteomes" id="UP000177354">
    <property type="component" value="Unassembled WGS sequence"/>
</dbReference>
<sequence>MTGWFAYWDEKNSQNSLNYVFPRLEIFSPMLYQVSADGLLEVLPIVNRNQVMEGAREYNLPIIPVIGDGGERNNLLKLLGDEKKSRQFTDSLIHEAEANQFKGWSLDFEALDSTDGQIFTGFVKYLNEKLKTHNLVLHLILYGRVEKETYDKALAHNYKELSPYADRLYLMVYNYNNEFTDPGGQTPLTWYENVLKYAVKSVPKEKIAVGLSTHGYRWDQNGSVTGLTYPQISEIISDDDPVIYFDETQSAKTFMLNGNSGTSSEIWYEDNETLIQKIKLAREKYGLDKFALWRIGAEDPQIWPDMDKLINPV</sequence>
<dbReference type="GO" id="GO:0005975">
    <property type="term" value="P:carbohydrate metabolic process"/>
    <property type="evidence" value="ECO:0007669"/>
    <property type="project" value="InterPro"/>
</dbReference>
<proteinExistence type="predicted"/>
<comment type="caution">
    <text evidence="2">The sequence shown here is derived from an EMBL/GenBank/DDBJ whole genome shotgun (WGS) entry which is preliminary data.</text>
</comment>
<organism evidence="2 3">
    <name type="scientific">Candidatus Gottesmanbacteria bacterium RIFCSPHIGHO2_01_FULL_40_15</name>
    <dbReference type="NCBI Taxonomy" id="1798376"/>
    <lineage>
        <taxon>Bacteria</taxon>
        <taxon>Candidatus Gottesmaniibacteriota</taxon>
    </lineage>
</organism>
<reference evidence="2 3" key="1">
    <citation type="journal article" date="2016" name="Nat. Commun.">
        <title>Thousands of microbial genomes shed light on interconnected biogeochemical processes in an aquifer system.</title>
        <authorList>
            <person name="Anantharaman K."/>
            <person name="Brown C.T."/>
            <person name="Hug L.A."/>
            <person name="Sharon I."/>
            <person name="Castelle C.J."/>
            <person name="Probst A.J."/>
            <person name="Thomas B.C."/>
            <person name="Singh A."/>
            <person name="Wilkins M.J."/>
            <person name="Karaoz U."/>
            <person name="Brodie E.L."/>
            <person name="Williams K.H."/>
            <person name="Hubbard S.S."/>
            <person name="Banfield J.F."/>
        </authorList>
    </citation>
    <scope>NUCLEOTIDE SEQUENCE [LARGE SCALE GENOMIC DNA]</scope>
</reference>
<dbReference type="InterPro" id="IPR017853">
    <property type="entry name" value="GH"/>
</dbReference>
<dbReference type="InterPro" id="IPR001223">
    <property type="entry name" value="Glyco_hydro18_cat"/>
</dbReference>
<protein>
    <recommendedName>
        <fullName evidence="1">GH18 domain-containing protein</fullName>
    </recommendedName>
</protein>
<dbReference type="Pfam" id="PF00704">
    <property type="entry name" value="Glyco_hydro_18"/>
    <property type="match status" value="1"/>
</dbReference>
<dbReference type="Gene3D" id="3.10.50.10">
    <property type="match status" value="1"/>
</dbReference>
<dbReference type="PANTHER" id="PTHR46066:SF2">
    <property type="entry name" value="CHITINASE DOMAIN-CONTAINING PROTEIN 1"/>
    <property type="match status" value="1"/>
</dbReference>
<evidence type="ECO:0000259" key="1">
    <source>
        <dbReference type="PROSITE" id="PS51910"/>
    </source>
</evidence>
<evidence type="ECO:0000313" key="3">
    <source>
        <dbReference type="Proteomes" id="UP000177354"/>
    </source>
</evidence>
<dbReference type="AlphaFoldDB" id="A0A1F5Z6T0"/>
<feature type="domain" description="GH18" evidence="1">
    <location>
        <begin position="1"/>
        <end position="313"/>
    </location>
</feature>